<keyword evidence="1 2" id="KW-0694">RNA-binding</keyword>
<evidence type="ECO:0000313" key="7">
    <source>
        <dbReference type="Proteomes" id="UP001158576"/>
    </source>
</evidence>
<dbReference type="InterPro" id="IPR008942">
    <property type="entry name" value="ENTH_VHS"/>
</dbReference>
<feature type="domain" description="RRM" evidence="4">
    <location>
        <begin position="391"/>
        <end position="467"/>
    </location>
</feature>
<evidence type="ECO:0000313" key="6">
    <source>
        <dbReference type="EMBL" id="CAG5095767.1"/>
    </source>
</evidence>
<dbReference type="SUPFAM" id="SSF48464">
    <property type="entry name" value="ENTH/VHS domain"/>
    <property type="match status" value="1"/>
</dbReference>
<feature type="compositionally biased region" description="Polar residues" evidence="3">
    <location>
        <begin position="798"/>
        <end position="809"/>
    </location>
</feature>
<proteinExistence type="predicted"/>
<feature type="compositionally biased region" description="Basic and acidic residues" evidence="3">
    <location>
        <begin position="744"/>
        <end position="756"/>
    </location>
</feature>
<dbReference type="SMART" id="SM00582">
    <property type="entry name" value="RPR"/>
    <property type="match status" value="1"/>
</dbReference>
<evidence type="ECO:0000256" key="3">
    <source>
        <dbReference type="SAM" id="MobiDB-lite"/>
    </source>
</evidence>
<dbReference type="EMBL" id="OU015569">
    <property type="protein sequence ID" value="CAG5095767.1"/>
    <property type="molecule type" value="Genomic_DNA"/>
</dbReference>
<feature type="domain" description="CID" evidence="5">
    <location>
        <begin position="5"/>
        <end position="147"/>
    </location>
</feature>
<dbReference type="InterPro" id="IPR035979">
    <property type="entry name" value="RBD_domain_sf"/>
</dbReference>
<dbReference type="Gene3D" id="1.25.40.90">
    <property type="match status" value="1"/>
</dbReference>
<accession>A0ABN7S9G6</accession>
<feature type="compositionally biased region" description="Basic residues" evidence="3">
    <location>
        <begin position="351"/>
        <end position="365"/>
    </location>
</feature>
<feature type="compositionally biased region" description="Gly residues" evidence="3">
    <location>
        <begin position="686"/>
        <end position="696"/>
    </location>
</feature>
<dbReference type="Proteomes" id="UP001158576">
    <property type="component" value="Chromosome XSR"/>
</dbReference>
<dbReference type="PANTHER" id="PTHR23140">
    <property type="entry name" value="RNA PROCESSING PROTEIN LD23810P"/>
    <property type="match status" value="1"/>
</dbReference>
<dbReference type="SUPFAM" id="SSF54928">
    <property type="entry name" value="RNA-binding domain, RBD"/>
    <property type="match status" value="1"/>
</dbReference>
<evidence type="ECO:0000256" key="2">
    <source>
        <dbReference type="PROSITE-ProRule" id="PRU00176"/>
    </source>
</evidence>
<feature type="compositionally biased region" description="Basic and acidic residues" evidence="3">
    <location>
        <begin position="366"/>
        <end position="376"/>
    </location>
</feature>
<dbReference type="PROSITE" id="PS50102">
    <property type="entry name" value="RRM"/>
    <property type="match status" value="1"/>
</dbReference>
<evidence type="ECO:0000259" key="4">
    <source>
        <dbReference type="PROSITE" id="PS50102"/>
    </source>
</evidence>
<sequence length="937" mass="104675">MSAPGLTPQLKAFNEELAGICSESPPISRSKMKAITTSGMKAIKMYKHVVQNVEKFISKSKPTYKVTGLYVIDALIRKSQAEFGPDKDVYAKRFQKNMLITFQHLAKSAISNEDKEKCKKIITLWRRGKTYEESLLDELDSIMLKSSNSVKSESIASKNEPNPPADDAEVLISTILSNPESEMAQNLAKMLGGPQQEQLQQILSKMKNNQPETQTEPIQDKSPLIDEVDRNSWQQPPPPLPPSHGKSIPISTIPPPNDWHQHPPPPHPLLPPPGAWEHPPPPRLPSPRHDRDHSRDRRRSRSPRRDFSPRRDRSRSRDRDSRRRRRSRTRSRSRDRDRKRSRSRDRDHRRDRYRRRSRSRERRSSRRDEISNREKMCLPSTKEGKGCVASRTIWIGNISKGDCTEESVRNMIKNVDRADDIEDITALHSRGCAYVVMKTRAAAFKTLQKLASKRGREEKRKVDWAINSGLKDAEMQAYFDKAEGAAFIEYSKLPEDIEVLIKWARGGVIDIESMPEKVQAAIAAKDRENSQSVDMEMDMDEKDPTSQVVGNATNLPMVGGMPTMTIPMGMPMPGQIPSGQIPLATPMGQHPLQGTPMMMGHQGLILPQGGVLPQGAAPRAPMMGFIPRERFPGPGGFGPRPPGGPGGMPDNHWNGPPGHSMGGPRHRGERFQSPRGRFPDDRGFDGGRGGPRGGHGSWNRGPPRQNFNDRDHRRDHQGDHRRDNRGDWPDRWGNAGGHQRGDRHRNDRSPNRDRGFSRLSPNPSHEHNPWGGRNTNGQGWQPHEIKQEKNNEQHTNNEENAQTNGWQSNEPKDAAEKTQPVPSDESKTNESNPPLHMIKSERTDPIQTDPPNESENTANTPIHDEPNTNDATSSAAAIQPVSGAADPGLEKSIYDPDSLLNSTVSSGVGEGTGEPSTAESTDDNRAQSTAISSPGND</sequence>
<gene>
    <name evidence="6" type="ORF">OKIOD_LOCUS5885</name>
</gene>
<feature type="compositionally biased region" description="Basic and acidic residues" evidence="3">
    <location>
        <begin position="669"/>
        <end position="685"/>
    </location>
</feature>
<feature type="region of interest" description="Disordered" evidence="3">
    <location>
        <begin position="229"/>
        <end position="382"/>
    </location>
</feature>
<dbReference type="CDD" id="cd16983">
    <property type="entry name" value="CID_SCAF8_like"/>
    <property type="match status" value="1"/>
</dbReference>
<dbReference type="InterPro" id="IPR012677">
    <property type="entry name" value="Nucleotide-bd_a/b_plait_sf"/>
</dbReference>
<feature type="compositionally biased region" description="Basic and acidic residues" evidence="3">
    <location>
        <begin position="783"/>
        <end position="797"/>
    </location>
</feature>
<feature type="compositionally biased region" description="Polar residues" evidence="3">
    <location>
        <begin position="845"/>
        <end position="860"/>
    </location>
</feature>
<feature type="region of interest" description="Disordered" evidence="3">
    <location>
        <begin position="624"/>
        <end position="937"/>
    </location>
</feature>
<keyword evidence="7" id="KW-1185">Reference proteome</keyword>
<reference evidence="6 7" key="1">
    <citation type="submission" date="2021-04" db="EMBL/GenBank/DDBJ databases">
        <authorList>
            <person name="Bliznina A."/>
        </authorList>
    </citation>
    <scope>NUCLEOTIDE SEQUENCE [LARGE SCALE GENOMIC DNA]</scope>
</reference>
<dbReference type="PANTHER" id="PTHR23140:SF4">
    <property type="entry name" value="PROTEIN CBR-NRD-1"/>
    <property type="match status" value="1"/>
</dbReference>
<dbReference type="Gene3D" id="3.30.70.330">
    <property type="match status" value="1"/>
</dbReference>
<feature type="compositionally biased region" description="Polar residues" evidence="3">
    <location>
        <begin position="926"/>
        <end position="937"/>
    </location>
</feature>
<evidence type="ECO:0000259" key="5">
    <source>
        <dbReference type="PROSITE" id="PS51391"/>
    </source>
</evidence>
<organism evidence="6 7">
    <name type="scientific">Oikopleura dioica</name>
    <name type="common">Tunicate</name>
    <dbReference type="NCBI Taxonomy" id="34765"/>
    <lineage>
        <taxon>Eukaryota</taxon>
        <taxon>Metazoa</taxon>
        <taxon>Chordata</taxon>
        <taxon>Tunicata</taxon>
        <taxon>Appendicularia</taxon>
        <taxon>Copelata</taxon>
        <taxon>Oikopleuridae</taxon>
        <taxon>Oikopleura</taxon>
    </lineage>
</organism>
<evidence type="ECO:0000256" key="1">
    <source>
        <dbReference type="ARBA" id="ARBA00022884"/>
    </source>
</evidence>
<dbReference type="Pfam" id="PF04818">
    <property type="entry name" value="CID"/>
    <property type="match status" value="1"/>
</dbReference>
<feature type="compositionally biased region" description="Basic residues" evidence="3">
    <location>
        <begin position="322"/>
        <end position="331"/>
    </location>
</feature>
<dbReference type="InterPro" id="IPR051485">
    <property type="entry name" value="SR-CTD_assoc_factor"/>
</dbReference>
<feature type="compositionally biased region" description="Low complexity" evidence="3">
    <location>
        <begin position="902"/>
        <end position="917"/>
    </location>
</feature>
<feature type="compositionally biased region" description="Basic and acidic residues" evidence="3">
    <location>
        <begin position="303"/>
        <end position="321"/>
    </location>
</feature>
<dbReference type="InterPro" id="IPR000504">
    <property type="entry name" value="RRM_dom"/>
</dbReference>
<feature type="compositionally biased region" description="Basic and acidic residues" evidence="3">
    <location>
        <begin position="332"/>
        <end position="350"/>
    </location>
</feature>
<dbReference type="InterPro" id="IPR006569">
    <property type="entry name" value="CID_dom"/>
</dbReference>
<protein>
    <submittedName>
        <fullName evidence="6">Oidioi.mRNA.OKI2018_I69.XSR.g14327.t1.cds</fullName>
    </submittedName>
</protein>
<feature type="compositionally biased region" description="Pro residues" evidence="3">
    <location>
        <begin position="252"/>
        <end position="285"/>
    </location>
</feature>
<name>A0ABN7S9G6_OIKDI</name>
<feature type="compositionally biased region" description="Basic and acidic residues" evidence="3">
    <location>
        <begin position="707"/>
        <end position="730"/>
    </location>
</feature>
<dbReference type="PROSITE" id="PS51391">
    <property type="entry name" value="CID"/>
    <property type="match status" value="1"/>
</dbReference>